<comment type="caution">
    <text evidence="1">The sequence shown here is derived from an EMBL/GenBank/DDBJ whole genome shotgun (WGS) entry which is preliminary data.</text>
</comment>
<evidence type="ECO:0000313" key="2">
    <source>
        <dbReference type="Proteomes" id="UP000233399"/>
    </source>
</evidence>
<protein>
    <submittedName>
        <fullName evidence="1">Uncharacterized protein</fullName>
    </submittedName>
</protein>
<proteinExistence type="predicted"/>
<dbReference type="EMBL" id="PJCG01000003">
    <property type="protein sequence ID" value="PKI25669.1"/>
    <property type="molecule type" value="Genomic_DNA"/>
</dbReference>
<sequence length="107" mass="11875">MFCAVDVCSLSLAGSTHAISRHDFEQNQEWPDRPQNRRLLAAYGAACELSSTSAVAALNAERGGWTDVDQYKAKAAHWETVAETLVSVLSMEIEKGREEILLPDPWR</sequence>
<name>A0A2N1IY55_9PSED</name>
<accession>A0A2N1IY55</accession>
<reference evidence="1 2" key="1">
    <citation type="submission" date="2017-12" db="EMBL/GenBank/DDBJ databases">
        <title>Isolation and characterization of an aerobic denitrifying Pseudomonas monteilii CY06 from aquaculture ponds.</title>
        <authorList>
            <person name="Ma Q."/>
            <person name="Cai Y."/>
            <person name="He Z."/>
        </authorList>
    </citation>
    <scope>NUCLEOTIDE SEQUENCE [LARGE SCALE GENOMIC DNA]</scope>
    <source>
        <strain evidence="1 2">CY06</strain>
    </source>
</reference>
<dbReference type="Proteomes" id="UP000233399">
    <property type="component" value="Unassembled WGS sequence"/>
</dbReference>
<evidence type="ECO:0000313" key="1">
    <source>
        <dbReference type="EMBL" id="PKI25669.1"/>
    </source>
</evidence>
<gene>
    <name evidence="1" type="ORF">CXB65_02870</name>
</gene>
<organism evidence="1 2">
    <name type="scientific">Pseudomonas monteilii</name>
    <dbReference type="NCBI Taxonomy" id="76759"/>
    <lineage>
        <taxon>Bacteria</taxon>
        <taxon>Pseudomonadati</taxon>
        <taxon>Pseudomonadota</taxon>
        <taxon>Gammaproteobacteria</taxon>
        <taxon>Pseudomonadales</taxon>
        <taxon>Pseudomonadaceae</taxon>
        <taxon>Pseudomonas</taxon>
    </lineage>
</organism>
<dbReference type="AlphaFoldDB" id="A0A2N1IY55"/>